<protein>
    <recommendedName>
        <fullName evidence="13">Riboflavin biosynthesis protein RibD</fullName>
    </recommendedName>
    <domain>
        <recommendedName>
            <fullName evidence="13">Diaminohydroxyphosphoribosylaminopyrimidine deaminase</fullName>
            <shortName evidence="13">DRAP deaminase</shortName>
            <ecNumber evidence="13">3.5.4.26</ecNumber>
        </recommendedName>
        <alternativeName>
            <fullName evidence="13">Riboflavin-specific deaminase</fullName>
        </alternativeName>
    </domain>
    <domain>
        <recommendedName>
            <fullName evidence="13">5-amino-6-(5-phosphoribosylamino)uracil reductase</fullName>
            <ecNumber evidence="13">1.1.1.193</ecNumber>
        </recommendedName>
        <alternativeName>
            <fullName evidence="13">HTP reductase</fullName>
        </alternativeName>
    </domain>
</protein>
<dbReference type="SUPFAM" id="SSF53927">
    <property type="entry name" value="Cytidine deaminase-like"/>
    <property type="match status" value="1"/>
</dbReference>
<evidence type="ECO:0000256" key="2">
    <source>
        <dbReference type="ARBA" id="ARBA00004882"/>
    </source>
</evidence>
<dbReference type="PROSITE" id="PS51747">
    <property type="entry name" value="CYT_DCMP_DEAMINASES_2"/>
    <property type="match status" value="1"/>
</dbReference>
<dbReference type="InterPro" id="IPR050765">
    <property type="entry name" value="Riboflavin_Biosynth_HTPR"/>
</dbReference>
<feature type="binding site" evidence="15">
    <location>
        <position position="259"/>
    </location>
    <ligand>
        <name>substrate</name>
    </ligand>
</feature>
<comment type="similarity">
    <text evidence="5 13">In the C-terminal section; belongs to the HTP reductase family.</text>
</comment>
<feature type="binding site" evidence="15">
    <location>
        <position position="208"/>
    </location>
    <ligand>
        <name>substrate</name>
    </ligand>
</feature>
<evidence type="ECO:0000256" key="4">
    <source>
        <dbReference type="ARBA" id="ARBA00005259"/>
    </source>
</evidence>
<evidence type="ECO:0000256" key="1">
    <source>
        <dbReference type="ARBA" id="ARBA00002151"/>
    </source>
</evidence>
<dbReference type="CDD" id="cd01284">
    <property type="entry name" value="Riboflavin_deaminase-reductase"/>
    <property type="match status" value="1"/>
</dbReference>
<evidence type="ECO:0000259" key="17">
    <source>
        <dbReference type="PROSITE" id="PS51747"/>
    </source>
</evidence>
<dbReference type="PIRSF" id="PIRSF006769">
    <property type="entry name" value="RibD"/>
    <property type="match status" value="1"/>
</dbReference>
<dbReference type="PANTHER" id="PTHR38011">
    <property type="entry name" value="DIHYDROFOLATE REDUCTASE FAMILY PROTEIN (AFU_ORTHOLOGUE AFUA_8G06820)"/>
    <property type="match status" value="1"/>
</dbReference>
<comment type="cofactor">
    <cofactor evidence="13 16">
        <name>Zn(2+)</name>
        <dbReference type="ChEBI" id="CHEBI:29105"/>
    </cofactor>
    <text evidence="13 16">Binds 1 zinc ion.</text>
</comment>
<dbReference type="GO" id="GO:0008835">
    <property type="term" value="F:diaminohydroxyphosphoribosylaminopyrimidine deaminase activity"/>
    <property type="evidence" value="ECO:0007669"/>
    <property type="project" value="UniProtKB-EC"/>
</dbReference>
<dbReference type="FunFam" id="3.40.140.10:FF:000025">
    <property type="entry name" value="Riboflavin biosynthesis protein RibD"/>
    <property type="match status" value="1"/>
</dbReference>
<evidence type="ECO:0000256" key="16">
    <source>
        <dbReference type="PIRSR" id="PIRSR006769-3"/>
    </source>
</evidence>
<comment type="catalytic activity">
    <reaction evidence="13">
        <text>2,5-diamino-6-hydroxy-4-(5-phosphoribosylamino)-pyrimidine + H2O + H(+) = 5-amino-6-(5-phospho-D-ribosylamino)uracil + NH4(+)</text>
        <dbReference type="Rhea" id="RHEA:21868"/>
        <dbReference type="ChEBI" id="CHEBI:15377"/>
        <dbReference type="ChEBI" id="CHEBI:15378"/>
        <dbReference type="ChEBI" id="CHEBI:28938"/>
        <dbReference type="ChEBI" id="CHEBI:58453"/>
        <dbReference type="ChEBI" id="CHEBI:58614"/>
        <dbReference type="EC" id="3.5.4.26"/>
    </reaction>
</comment>
<dbReference type="PROSITE" id="PS00903">
    <property type="entry name" value="CYT_DCMP_DEAMINASES_1"/>
    <property type="match status" value="1"/>
</dbReference>
<feature type="binding site" evidence="15">
    <location>
        <position position="155"/>
    </location>
    <ligand>
        <name>NADP(+)</name>
        <dbReference type="ChEBI" id="CHEBI:58349"/>
    </ligand>
</feature>
<keyword evidence="19" id="KW-1185">Reference proteome</keyword>
<dbReference type="InterPro" id="IPR024072">
    <property type="entry name" value="DHFR-like_dom_sf"/>
</dbReference>
<dbReference type="EMBL" id="SEWY01000001">
    <property type="protein sequence ID" value="TBH75494.1"/>
    <property type="molecule type" value="Genomic_DNA"/>
</dbReference>
<feature type="binding site" evidence="16">
    <location>
        <position position="51"/>
    </location>
    <ligand>
        <name>Zn(2+)</name>
        <dbReference type="ChEBI" id="CHEBI:29105"/>
        <note>catalytic</note>
    </ligand>
</feature>
<evidence type="ECO:0000256" key="11">
    <source>
        <dbReference type="ARBA" id="ARBA00023002"/>
    </source>
</evidence>
<gene>
    <name evidence="18" type="primary">ribD</name>
    <name evidence="18" type="ORF">EWU20_02625</name>
</gene>
<keyword evidence="9 13" id="KW-0862">Zinc</keyword>
<feature type="binding site" evidence="15">
    <location>
        <position position="197"/>
    </location>
    <ligand>
        <name>NADP(+)</name>
        <dbReference type="ChEBI" id="CHEBI:58349"/>
    </ligand>
</feature>
<dbReference type="InterPro" id="IPR016192">
    <property type="entry name" value="APOBEC/CMP_deaminase_Zn-bd"/>
</dbReference>
<dbReference type="InterPro" id="IPR002125">
    <property type="entry name" value="CMP_dCMP_dom"/>
</dbReference>
<dbReference type="GO" id="GO:0008270">
    <property type="term" value="F:zinc ion binding"/>
    <property type="evidence" value="ECO:0007669"/>
    <property type="project" value="InterPro"/>
</dbReference>
<comment type="function">
    <text evidence="1 13">Converts 2,5-diamino-6-(ribosylamino)-4(3h)-pyrimidinone 5'-phosphate into 5-amino-6-(ribosylamino)-2,4(1h,3h)-pyrimidinedione 5'-phosphate.</text>
</comment>
<feature type="binding site" evidence="15">
    <location>
        <position position="185"/>
    </location>
    <ligand>
        <name>substrate</name>
    </ligand>
</feature>
<evidence type="ECO:0000256" key="6">
    <source>
        <dbReference type="ARBA" id="ARBA00022619"/>
    </source>
</evidence>
<dbReference type="PANTHER" id="PTHR38011:SF7">
    <property type="entry name" value="2,5-DIAMINO-6-RIBOSYLAMINO-4(3H)-PYRIMIDINONE 5'-PHOSPHATE REDUCTASE"/>
    <property type="match status" value="1"/>
</dbReference>
<dbReference type="UniPathway" id="UPA00275">
    <property type="reaction ID" value="UER00401"/>
</dbReference>
<evidence type="ECO:0000256" key="9">
    <source>
        <dbReference type="ARBA" id="ARBA00022833"/>
    </source>
</evidence>
<dbReference type="SUPFAM" id="SSF53597">
    <property type="entry name" value="Dihydrofolate reductase-like"/>
    <property type="match status" value="1"/>
</dbReference>
<evidence type="ECO:0000256" key="3">
    <source>
        <dbReference type="ARBA" id="ARBA00004910"/>
    </source>
</evidence>
<dbReference type="InterPro" id="IPR016193">
    <property type="entry name" value="Cytidine_deaminase-like"/>
</dbReference>
<dbReference type="Gene3D" id="3.40.140.10">
    <property type="entry name" value="Cytidine Deaminase, domain 2"/>
    <property type="match status" value="1"/>
</dbReference>
<evidence type="ECO:0000256" key="15">
    <source>
        <dbReference type="PIRSR" id="PIRSR006769-2"/>
    </source>
</evidence>
<feature type="binding site" evidence="15">
    <location>
        <position position="205"/>
    </location>
    <ligand>
        <name>substrate</name>
    </ligand>
</feature>
<evidence type="ECO:0000313" key="19">
    <source>
        <dbReference type="Proteomes" id="UP000293583"/>
    </source>
</evidence>
<dbReference type="Pfam" id="PF01872">
    <property type="entry name" value="RibD_C"/>
    <property type="match status" value="1"/>
</dbReference>
<organism evidence="18 19">
    <name type="scientific">Aquirufa antheringensis</name>
    <dbReference type="NCBI Taxonomy" id="2516559"/>
    <lineage>
        <taxon>Bacteria</taxon>
        <taxon>Pseudomonadati</taxon>
        <taxon>Bacteroidota</taxon>
        <taxon>Cytophagia</taxon>
        <taxon>Cytophagales</taxon>
        <taxon>Flectobacillaceae</taxon>
        <taxon>Aquirufa</taxon>
    </lineage>
</organism>
<feature type="active site" description="Proton donor" evidence="14">
    <location>
        <position position="53"/>
    </location>
</feature>
<dbReference type="AlphaFoldDB" id="A0A4Q9BH70"/>
<evidence type="ECO:0000256" key="12">
    <source>
        <dbReference type="ARBA" id="ARBA00023268"/>
    </source>
</evidence>
<evidence type="ECO:0000313" key="18">
    <source>
        <dbReference type="EMBL" id="TBH75494.1"/>
    </source>
</evidence>
<feature type="binding site" evidence="16">
    <location>
        <position position="85"/>
    </location>
    <ligand>
        <name>Zn(2+)</name>
        <dbReference type="ChEBI" id="CHEBI:29105"/>
        <note>catalytic</note>
    </ligand>
</feature>
<feature type="binding site" evidence="15">
    <location>
        <position position="201"/>
    </location>
    <ligand>
        <name>NADP(+)</name>
        <dbReference type="ChEBI" id="CHEBI:58349"/>
    </ligand>
</feature>
<dbReference type="Proteomes" id="UP000293583">
    <property type="component" value="Unassembled WGS sequence"/>
</dbReference>
<comment type="similarity">
    <text evidence="4 13">In the N-terminal section; belongs to the cytidine and deoxycytidylate deaminase family.</text>
</comment>
<comment type="catalytic activity">
    <reaction evidence="13">
        <text>5-amino-6-(5-phospho-D-ribitylamino)uracil + NADP(+) = 5-amino-6-(5-phospho-D-ribosylamino)uracil + NADPH + H(+)</text>
        <dbReference type="Rhea" id="RHEA:17845"/>
        <dbReference type="ChEBI" id="CHEBI:15378"/>
        <dbReference type="ChEBI" id="CHEBI:57783"/>
        <dbReference type="ChEBI" id="CHEBI:58349"/>
        <dbReference type="ChEBI" id="CHEBI:58421"/>
        <dbReference type="ChEBI" id="CHEBI:58453"/>
        <dbReference type="EC" id="1.1.1.193"/>
    </reaction>
</comment>
<evidence type="ECO:0000256" key="7">
    <source>
        <dbReference type="ARBA" id="ARBA00022723"/>
    </source>
</evidence>
<reference evidence="18 19" key="1">
    <citation type="submission" date="2019-02" db="EMBL/GenBank/DDBJ databases">
        <title>Genome of a new Bacteroidetes strain.</title>
        <authorList>
            <person name="Pitt A."/>
        </authorList>
    </citation>
    <scope>NUCLEOTIDE SEQUENCE [LARGE SCALE GENOMIC DNA]</scope>
    <source>
        <strain evidence="18 19">103A-SOEBACH</strain>
    </source>
</reference>
<comment type="caution">
    <text evidence="18">The sequence shown here is derived from an EMBL/GenBank/DDBJ whole genome shotgun (WGS) entry which is preliminary data.</text>
</comment>
<evidence type="ECO:0000256" key="5">
    <source>
        <dbReference type="ARBA" id="ARBA00007417"/>
    </source>
</evidence>
<feature type="binding site" evidence="16">
    <location>
        <position position="76"/>
    </location>
    <ligand>
        <name>Zn(2+)</name>
        <dbReference type="ChEBI" id="CHEBI:29105"/>
        <note>catalytic</note>
    </ligand>
</feature>
<evidence type="ECO:0000256" key="14">
    <source>
        <dbReference type="PIRSR" id="PIRSR006769-1"/>
    </source>
</evidence>
<evidence type="ECO:0000256" key="8">
    <source>
        <dbReference type="ARBA" id="ARBA00022801"/>
    </source>
</evidence>
<dbReference type="EC" id="3.5.4.26" evidence="13"/>
<name>A0A4Q9BH70_9BACT</name>
<keyword evidence="6 13" id="KW-0686">Riboflavin biosynthesis</keyword>
<accession>A0A4Q9BH70</accession>
<dbReference type="EC" id="1.1.1.193" evidence="13"/>
<comment type="pathway">
    <text evidence="3 13">Cofactor biosynthesis; riboflavin biosynthesis; 5-amino-6-(D-ribitylamino)uracil from GTP: step 3/4.</text>
</comment>
<dbReference type="NCBIfam" id="TIGR00326">
    <property type="entry name" value="eubact_ribD"/>
    <property type="match status" value="1"/>
</dbReference>
<dbReference type="Pfam" id="PF00383">
    <property type="entry name" value="dCMP_cyt_deam_1"/>
    <property type="match status" value="1"/>
</dbReference>
<dbReference type="GO" id="GO:0009231">
    <property type="term" value="P:riboflavin biosynthetic process"/>
    <property type="evidence" value="ECO:0007669"/>
    <property type="project" value="UniProtKB-UniPathway"/>
</dbReference>
<dbReference type="InterPro" id="IPR004794">
    <property type="entry name" value="Eubact_RibD"/>
</dbReference>
<keyword evidence="10 13" id="KW-0521">NADP</keyword>
<dbReference type="GO" id="GO:0008703">
    <property type="term" value="F:5-amino-6-(5-phosphoribosylamino)uracil reductase activity"/>
    <property type="evidence" value="ECO:0007669"/>
    <property type="project" value="UniProtKB-EC"/>
</dbReference>
<comment type="pathway">
    <text evidence="2 13">Cofactor biosynthesis; riboflavin biosynthesis; 5-amino-6-(D-ribitylamino)uracil from GTP: step 2/4.</text>
</comment>
<keyword evidence="11 13" id="KW-0560">Oxidoreductase</keyword>
<dbReference type="RefSeq" id="WP_130922618.1">
    <property type="nucleotide sequence ID" value="NZ_JAANOL010000005.1"/>
</dbReference>
<keyword evidence="8 13" id="KW-0378">Hydrolase</keyword>
<keyword evidence="12" id="KW-0511">Multifunctional enzyme</keyword>
<evidence type="ECO:0000256" key="10">
    <source>
        <dbReference type="ARBA" id="ARBA00022857"/>
    </source>
</evidence>
<feature type="domain" description="CMP/dCMP-type deaminase" evidence="17">
    <location>
        <begin position="2"/>
        <end position="114"/>
    </location>
</feature>
<dbReference type="Gene3D" id="3.40.430.10">
    <property type="entry name" value="Dihydrofolate Reductase, subunit A"/>
    <property type="match status" value="2"/>
</dbReference>
<dbReference type="OrthoDB" id="9800865at2"/>
<dbReference type="InterPro" id="IPR002734">
    <property type="entry name" value="RibDG_C"/>
</dbReference>
<evidence type="ECO:0000256" key="13">
    <source>
        <dbReference type="PIRNR" id="PIRNR006769"/>
    </source>
</evidence>
<proteinExistence type="inferred from homology"/>
<sequence length="327" mass="35240">MPNKEIWMQRAFDLALLGSGRVAPNPLVGCVIVKDNRILGEGYHQQYGGPHAEVNAIRSCSESVEGATAFVTLEPCSHFGKTPPCADLLIQSGISTVYMANLDPNPLVAGKGVEKLEAAGITCHIGLLAETGEWINRHFFTFHRLKRPYITFKYAASADGFIAGAAGAPVQLSNELSAIRVHQMRAEHQGILVGVQTIIHDDPSLTTRLVAGANPVRIVLDPSGRIPSTAKVLTDGGETIVLRSSAEVAALALQSILVEGGAKTMEMLFADGLVDEVWKIRSPKTLEEGIHEPKLPVKWRAIDYIGDDTWFKGILKPAPASTYSSLK</sequence>
<keyword evidence="7 13" id="KW-0479">Metal-binding</keyword>